<name>A0A0P9GNW6_9BACL</name>
<evidence type="ECO:0000259" key="4">
    <source>
        <dbReference type="PROSITE" id="PS51387"/>
    </source>
</evidence>
<evidence type="ECO:0000313" key="6">
    <source>
        <dbReference type="Proteomes" id="UP000050482"/>
    </source>
</evidence>
<dbReference type="EMBL" id="LJCO01000079">
    <property type="protein sequence ID" value="KPV42234.1"/>
    <property type="molecule type" value="Genomic_DNA"/>
</dbReference>
<dbReference type="Gene3D" id="3.30.465.10">
    <property type="match status" value="1"/>
</dbReference>
<dbReference type="PANTHER" id="PTHR42659:SF2">
    <property type="entry name" value="XANTHINE DEHYDROGENASE SUBUNIT C-RELATED"/>
    <property type="match status" value="1"/>
</dbReference>
<dbReference type="STRING" id="471514.AN477_18095"/>
<dbReference type="Pfam" id="PF00941">
    <property type="entry name" value="FAD_binding_5"/>
    <property type="match status" value="1"/>
</dbReference>
<keyword evidence="2" id="KW-0274">FAD</keyword>
<feature type="domain" description="FAD-binding PCMH-type" evidence="4">
    <location>
        <begin position="1"/>
        <end position="182"/>
    </location>
</feature>
<dbReference type="InterPro" id="IPR016169">
    <property type="entry name" value="FAD-bd_PCMH_sub2"/>
</dbReference>
<dbReference type="InterPro" id="IPR005107">
    <property type="entry name" value="CO_DH_flav_C"/>
</dbReference>
<dbReference type="GO" id="GO:0071949">
    <property type="term" value="F:FAD binding"/>
    <property type="evidence" value="ECO:0007669"/>
    <property type="project" value="InterPro"/>
</dbReference>
<dbReference type="InterPro" id="IPR036318">
    <property type="entry name" value="FAD-bd_PCMH-like_sf"/>
</dbReference>
<dbReference type="Proteomes" id="UP000050482">
    <property type="component" value="Unassembled WGS sequence"/>
</dbReference>
<dbReference type="AlphaFoldDB" id="A0A0P9GNW6"/>
<dbReference type="PATRIC" id="fig|471514.4.peg.4531"/>
<keyword evidence="1" id="KW-0285">Flavoprotein</keyword>
<dbReference type="PROSITE" id="PS51387">
    <property type="entry name" value="FAD_PCMH"/>
    <property type="match status" value="1"/>
</dbReference>
<reference evidence="5 6" key="1">
    <citation type="submission" date="2015-09" db="EMBL/GenBank/DDBJ databases">
        <title>Draft genome sequence of Alicyclobacillus ferrooxydans DSM 22381.</title>
        <authorList>
            <person name="Hemp J."/>
        </authorList>
    </citation>
    <scope>NUCLEOTIDE SEQUENCE [LARGE SCALE GENOMIC DNA]</scope>
    <source>
        <strain evidence="5 6">TC-34</strain>
    </source>
</reference>
<dbReference type="Gene3D" id="3.30.390.50">
    <property type="entry name" value="CO dehydrogenase flavoprotein, C-terminal domain"/>
    <property type="match status" value="1"/>
</dbReference>
<evidence type="ECO:0000256" key="3">
    <source>
        <dbReference type="ARBA" id="ARBA00023002"/>
    </source>
</evidence>
<dbReference type="InterPro" id="IPR036683">
    <property type="entry name" value="CO_DH_flav_C_dom_sf"/>
</dbReference>
<accession>A0A0P9GNW6</accession>
<dbReference type="InterPro" id="IPR051312">
    <property type="entry name" value="Diverse_Substr_Oxidored"/>
</dbReference>
<dbReference type="GO" id="GO:0016491">
    <property type="term" value="F:oxidoreductase activity"/>
    <property type="evidence" value="ECO:0007669"/>
    <property type="project" value="UniProtKB-KW"/>
</dbReference>
<gene>
    <name evidence="5" type="ORF">AN477_18095</name>
</gene>
<comment type="caution">
    <text evidence="5">The sequence shown here is derived from an EMBL/GenBank/DDBJ whole genome shotgun (WGS) entry which is preliminary data.</text>
</comment>
<evidence type="ECO:0000313" key="5">
    <source>
        <dbReference type="EMBL" id="KPV42234.1"/>
    </source>
</evidence>
<dbReference type="InterPro" id="IPR002346">
    <property type="entry name" value="Mopterin_DH_FAD-bd"/>
</dbReference>
<keyword evidence="6" id="KW-1185">Reference proteome</keyword>
<protein>
    <recommendedName>
        <fullName evidence="4">FAD-binding PCMH-type domain-containing protein</fullName>
    </recommendedName>
</protein>
<dbReference type="PANTHER" id="PTHR42659">
    <property type="entry name" value="XANTHINE DEHYDROGENASE SUBUNIT C-RELATED"/>
    <property type="match status" value="1"/>
</dbReference>
<evidence type="ECO:0000256" key="2">
    <source>
        <dbReference type="ARBA" id="ARBA00022827"/>
    </source>
</evidence>
<dbReference type="RefSeq" id="WP_054970587.1">
    <property type="nucleotide sequence ID" value="NZ_LJCO01000079.1"/>
</dbReference>
<dbReference type="Gene3D" id="3.30.43.10">
    <property type="entry name" value="Uridine Diphospho-n-acetylenolpyruvylglucosamine Reductase, domain 2"/>
    <property type="match status" value="1"/>
</dbReference>
<proteinExistence type="predicted"/>
<dbReference type="SUPFAM" id="SSF56176">
    <property type="entry name" value="FAD-binding/transporter-associated domain-like"/>
    <property type="match status" value="1"/>
</dbReference>
<organism evidence="5 6">
    <name type="scientific">Alicyclobacillus ferrooxydans</name>
    <dbReference type="NCBI Taxonomy" id="471514"/>
    <lineage>
        <taxon>Bacteria</taxon>
        <taxon>Bacillati</taxon>
        <taxon>Bacillota</taxon>
        <taxon>Bacilli</taxon>
        <taxon>Bacillales</taxon>
        <taxon>Alicyclobacillaceae</taxon>
        <taxon>Alicyclobacillus</taxon>
    </lineage>
</organism>
<sequence>MIPLDFEYLLASSLKDAVGRFVTAANARMSPLYYGGGTEIITLSRLNQVYTDAVIDLKPIPETQALYETHGLLVLGACLPLTKISEDTGLTQAFPLLQRTVTEIADRTARNKITLGGNICGQIFYREAVLPLLICESRLRIAGPSGLREASAMQVFRKRLRLSRGEFLAQVVTSAAVRKAPFIHIKRRKMGNVGYPIITLAAISVDGQIRVGVSGLYPYPFRSEQMEAELNRTDLAQEQRIERVLRMLSMEAILDDFEASREYRLFVFRQSLLEVLQQLKG</sequence>
<keyword evidence="3" id="KW-0560">Oxidoreductase</keyword>
<dbReference type="SUPFAM" id="SSF55447">
    <property type="entry name" value="CO dehydrogenase flavoprotein C-terminal domain-like"/>
    <property type="match status" value="1"/>
</dbReference>
<dbReference type="InterPro" id="IPR016167">
    <property type="entry name" value="FAD-bd_PCMH_sub1"/>
</dbReference>
<dbReference type="SMART" id="SM01092">
    <property type="entry name" value="CO_deh_flav_C"/>
    <property type="match status" value="1"/>
</dbReference>
<dbReference type="InterPro" id="IPR016166">
    <property type="entry name" value="FAD-bd_PCMH"/>
</dbReference>
<dbReference type="OrthoDB" id="9774454at2"/>
<evidence type="ECO:0000256" key="1">
    <source>
        <dbReference type="ARBA" id="ARBA00022630"/>
    </source>
</evidence>